<name>A0ABP8M036_9BACT</name>
<keyword evidence="3" id="KW-1185">Reference proteome</keyword>
<proteinExistence type="predicted"/>
<gene>
    <name evidence="2" type="ORF">GCM10023091_23650</name>
</gene>
<organism evidence="2 3">
    <name type="scientific">Ravibacter arvi</name>
    <dbReference type="NCBI Taxonomy" id="2051041"/>
    <lineage>
        <taxon>Bacteria</taxon>
        <taxon>Pseudomonadati</taxon>
        <taxon>Bacteroidota</taxon>
        <taxon>Cytophagia</taxon>
        <taxon>Cytophagales</taxon>
        <taxon>Spirosomataceae</taxon>
        <taxon>Ravibacter</taxon>
    </lineage>
</organism>
<reference evidence="3" key="1">
    <citation type="journal article" date="2019" name="Int. J. Syst. Evol. Microbiol.">
        <title>The Global Catalogue of Microorganisms (GCM) 10K type strain sequencing project: providing services to taxonomists for standard genome sequencing and annotation.</title>
        <authorList>
            <consortium name="The Broad Institute Genomics Platform"/>
            <consortium name="The Broad Institute Genome Sequencing Center for Infectious Disease"/>
            <person name="Wu L."/>
            <person name="Ma J."/>
        </authorList>
    </citation>
    <scope>NUCLEOTIDE SEQUENCE [LARGE SCALE GENOMIC DNA]</scope>
    <source>
        <strain evidence="3">JCM 31920</strain>
    </source>
</reference>
<dbReference type="InterPro" id="IPR041657">
    <property type="entry name" value="HTH_17"/>
</dbReference>
<evidence type="ECO:0000313" key="3">
    <source>
        <dbReference type="Proteomes" id="UP001501508"/>
    </source>
</evidence>
<accession>A0ABP8M036</accession>
<dbReference type="EMBL" id="BAABEY010000024">
    <property type="protein sequence ID" value="GAA4440259.1"/>
    <property type="molecule type" value="Genomic_DNA"/>
</dbReference>
<dbReference type="Proteomes" id="UP001501508">
    <property type="component" value="Unassembled WGS sequence"/>
</dbReference>
<protein>
    <recommendedName>
        <fullName evidence="1">Helix-turn-helix domain-containing protein</fullName>
    </recommendedName>
</protein>
<sequence length="140" mass="15894">MEELKAREFLSVSQVAKILGCCRQNVYKLIRSGKLPAKNLLLKKTMIRRTDIDRLFEPERLQADVLIGYLSSELDKLKSGGTPLPANKKGYSSLSEIRQKYGISQSGLDAVLTKNKIERIKEGRQVYVLQRDIDKLLKSV</sequence>
<comment type="caution">
    <text evidence="2">The sequence shown here is derived from an EMBL/GenBank/DDBJ whole genome shotgun (WGS) entry which is preliminary data.</text>
</comment>
<evidence type="ECO:0000259" key="1">
    <source>
        <dbReference type="Pfam" id="PF12728"/>
    </source>
</evidence>
<dbReference type="Pfam" id="PF12728">
    <property type="entry name" value="HTH_17"/>
    <property type="match status" value="1"/>
</dbReference>
<feature type="domain" description="Helix-turn-helix" evidence="1">
    <location>
        <begin position="9"/>
        <end position="57"/>
    </location>
</feature>
<evidence type="ECO:0000313" key="2">
    <source>
        <dbReference type="EMBL" id="GAA4440259.1"/>
    </source>
</evidence>